<comment type="caution">
    <text evidence="1">The sequence shown here is derived from an EMBL/GenBank/DDBJ whole genome shotgun (WGS) entry which is preliminary data.</text>
</comment>
<reference evidence="1" key="1">
    <citation type="journal article" date="2021" name="Sci. Adv.">
        <title>The American lobster genome reveals insights on longevity, neural, and immune adaptations.</title>
        <authorList>
            <person name="Polinski J.M."/>
            <person name="Zimin A.V."/>
            <person name="Clark K.F."/>
            <person name="Kohn A.B."/>
            <person name="Sadowski N."/>
            <person name="Timp W."/>
            <person name="Ptitsyn A."/>
            <person name="Khanna P."/>
            <person name="Romanova D.Y."/>
            <person name="Williams P."/>
            <person name="Greenwood S.J."/>
            <person name="Moroz L.L."/>
            <person name="Walt D.R."/>
            <person name="Bodnar A.G."/>
        </authorList>
    </citation>
    <scope>NUCLEOTIDE SEQUENCE</scope>
    <source>
        <strain evidence="1">GMGI-L3</strain>
    </source>
</reference>
<feature type="non-terminal residue" evidence="1">
    <location>
        <position position="356"/>
    </location>
</feature>
<accession>A0A8J5MLK2</accession>
<name>A0A8J5MLK2_HOMAM</name>
<proteinExistence type="predicted"/>
<dbReference type="AlphaFoldDB" id="A0A8J5MLK2"/>
<gene>
    <name evidence="1" type="primary">TIGD7-L51</name>
    <name evidence="1" type="ORF">Hamer_G026828</name>
</gene>
<keyword evidence="2" id="KW-1185">Reference proteome</keyword>
<dbReference type="Proteomes" id="UP000747542">
    <property type="component" value="Unassembled WGS sequence"/>
</dbReference>
<evidence type="ECO:0000313" key="1">
    <source>
        <dbReference type="EMBL" id="KAG7155705.1"/>
    </source>
</evidence>
<evidence type="ECO:0000313" key="2">
    <source>
        <dbReference type="Proteomes" id="UP000747542"/>
    </source>
</evidence>
<sequence length="356" mass="40275">VSDIQKAKGALQSFAMKCSPDSSTSMMTVGDHKLIRQRSFGVAVRGVEMQMATEKLATHLGISNFHVPDEEAASAPTEEIRPFPKKLTELIAREGLFLSQVYNTDKTGLFCRSLPENIQTMAKELSTKDILKKDLEEVMAVLEDEVHKDVDTRGQRTLQNLRNYDIKAAIFNWAAAWKDVKVLTLANGWKKLLQDVDLADDFEGFEVADYDRNLKKAVTKLLTEKEIAASCAAPKEDDDDDEDEDITLFAPKLSAVRAGLDSAVEYLPANTNDPDLQNYYSHLHELRDLICRKQLETNKQTKIDSFFRPKTRQSQQDSPFVCTHTVAAIPFRNLFAEKSSEWWLQTSPFCVQYNTL</sequence>
<organism evidence="1 2">
    <name type="scientific">Homarus americanus</name>
    <name type="common">American lobster</name>
    <dbReference type="NCBI Taxonomy" id="6706"/>
    <lineage>
        <taxon>Eukaryota</taxon>
        <taxon>Metazoa</taxon>
        <taxon>Ecdysozoa</taxon>
        <taxon>Arthropoda</taxon>
        <taxon>Crustacea</taxon>
        <taxon>Multicrustacea</taxon>
        <taxon>Malacostraca</taxon>
        <taxon>Eumalacostraca</taxon>
        <taxon>Eucarida</taxon>
        <taxon>Decapoda</taxon>
        <taxon>Pleocyemata</taxon>
        <taxon>Astacidea</taxon>
        <taxon>Nephropoidea</taxon>
        <taxon>Nephropidae</taxon>
        <taxon>Homarus</taxon>
    </lineage>
</organism>
<dbReference type="EMBL" id="JAHLQT010040905">
    <property type="protein sequence ID" value="KAG7155705.1"/>
    <property type="molecule type" value="Genomic_DNA"/>
</dbReference>
<feature type="non-terminal residue" evidence="1">
    <location>
        <position position="1"/>
    </location>
</feature>
<protein>
    <submittedName>
        <fullName evidence="1">Tigger transposable element-derived protein 7-like 51</fullName>
    </submittedName>
</protein>